<proteinExistence type="predicted"/>
<evidence type="ECO:0008006" key="3">
    <source>
        <dbReference type="Google" id="ProtNLM"/>
    </source>
</evidence>
<sequence length="113" mass="12894">MTNQEFYDNHLVLLGNNDVNELVEHDYHDDAEMILLVAEEPIYIKGKAALKVQLGDYLANIYRGFVSTQKLAITDDSIHLEATIMTAWGESKVYDALYLREGKIFRHYSGLKG</sequence>
<comment type="caution">
    <text evidence="1">The sequence shown here is derived from an EMBL/GenBank/DDBJ whole genome shotgun (WGS) entry which is preliminary data.</text>
</comment>
<evidence type="ECO:0000313" key="2">
    <source>
        <dbReference type="Proteomes" id="UP000256373"/>
    </source>
</evidence>
<dbReference type="AlphaFoldDB" id="A0A3D8YHC3"/>
<dbReference type="RefSeq" id="WP_115828812.1">
    <property type="nucleotide sequence ID" value="NZ_QNUL01000001.1"/>
</dbReference>
<gene>
    <name evidence="1" type="ORF">DSL64_01225</name>
</gene>
<keyword evidence="2" id="KW-1185">Reference proteome</keyword>
<protein>
    <recommendedName>
        <fullName evidence="3">Nuclear transport factor 2 family protein</fullName>
    </recommendedName>
</protein>
<reference evidence="1 2" key="1">
    <citation type="submission" date="2018-07" db="EMBL/GenBank/DDBJ databases">
        <title>Dyadobacter roseus sp. nov., isolated from rose rhizosphere soil.</title>
        <authorList>
            <person name="Chen L."/>
        </authorList>
    </citation>
    <scope>NUCLEOTIDE SEQUENCE [LARGE SCALE GENOMIC DNA]</scope>
    <source>
        <strain evidence="1 2">RS19</strain>
    </source>
</reference>
<name>A0A3D8YHC3_9BACT</name>
<dbReference type="EMBL" id="QNUL01000001">
    <property type="protein sequence ID" value="REA64204.1"/>
    <property type="molecule type" value="Genomic_DNA"/>
</dbReference>
<dbReference type="Proteomes" id="UP000256373">
    <property type="component" value="Unassembled WGS sequence"/>
</dbReference>
<evidence type="ECO:0000313" key="1">
    <source>
        <dbReference type="EMBL" id="REA64204.1"/>
    </source>
</evidence>
<accession>A0A3D8YHC3</accession>
<organism evidence="1 2">
    <name type="scientific">Dyadobacter luteus</name>
    <dbReference type="NCBI Taxonomy" id="2259619"/>
    <lineage>
        <taxon>Bacteria</taxon>
        <taxon>Pseudomonadati</taxon>
        <taxon>Bacteroidota</taxon>
        <taxon>Cytophagia</taxon>
        <taxon>Cytophagales</taxon>
        <taxon>Spirosomataceae</taxon>
        <taxon>Dyadobacter</taxon>
    </lineage>
</organism>
<dbReference type="OrthoDB" id="958219at2"/>